<dbReference type="EMBL" id="CP000880">
    <property type="protein sequence ID" value="ABX20849.1"/>
    <property type="molecule type" value="Genomic_DNA"/>
</dbReference>
<sequence length="39" mass="4212">MKLISGTPSAQGRPPDTKVYGDLIKTNFTGKIMLYGSKP</sequence>
<gene>
    <name evidence="1" type="ordered locus">SARI_00936</name>
</gene>
<dbReference type="STRING" id="41514.SARI_00936"/>
<evidence type="ECO:0000313" key="2">
    <source>
        <dbReference type="Proteomes" id="UP000002084"/>
    </source>
</evidence>
<reference evidence="1 2" key="1">
    <citation type="submission" date="2007-11" db="EMBL/GenBank/DDBJ databases">
        <authorList>
            <consortium name="The Salmonella enterica serovar Arizonae Genome Sequencing Project"/>
            <person name="McClelland M."/>
            <person name="Sanderson E.K."/>
            <person name="Porwollik S."/>
            <person name="Spieth J."/>
            <person name="Clifton W.S."/>
            <person name="Fulton R."/>
            <person name="Chunyan W."/>
            <person name="Wollam A."/>
            <person name="Shah N."/>
            <person name="Pepin K."/>
            <person name="Bhonagiri V."/>
            <person name="Nash W."/>
            <person name="Johnson M."/>
            <person name="Thiruvilangam P."/>
            <person name="Wilson R."/>
        </authorList>
    </citation>
    <scope>NUCLEOTIDE SEQUENCE [LARGE SCALE GENOMIC DNA]</scope>
    <source>
        <strain evidence="2">ATCC BAA-731 / CDC346-86 / RSK2980</strain>
    </source>
</reference>
<protein>
    <submittedName>
        <fullName evidence="1">Uncharacterized protein</fullName>
    </submittedName>
</protein>
<dbReference type="Proteomes" id="UP000002084">
    <property type="component" value="Chromosome"/>
</dbReference>
<proteinExistence type="predicted"/>
<organism evidence="1 2">
    <name type="scientific">Salmonella arizonae (strain ATCC BAA-731 / CDC346-86 / RSK2980)</name>
    <dbReference type="NCBI Taxonomy" id="41514"/>
    <lineage>
        <taxon>Bacteria</taxon>
        <taxon>Pseudomonadati</taxon>
        <taxon>Pseudomonadota</taxon>
        <taxon>Gammaproteobacteria</taxon>
        <taxon>Enterobacterales</taxon>
        <taxon>Enterobacteriaceae</taxon>
        <taxon>Salmonella</taxon>
    </lineage>
</organism>
<evidence type="ECO:0000313" key="1">
    <source>
        <dbReference type="EMBL" id="ABX20849.1"/>
    </source>
</evidence>
<dbReference type="HOGENOM" id="CLU_3316518_0_0_6"/>
<dbReference type="KEGG" id="ses:SARI_00936"/>
<keyword evidence="2" id="KW-1185">Reference proteome</keyword>
<name>A9MMI0_SALAR</name>
<dbReference type="AlphaFoldDB" id="A9MMI0"/>
<accession>A9MMI0</accession>